<keyword evidence="3" id="KW-1185">Reference proteome</keyword>
<proteinExistence type="predicted"/>
<dbReference type="AlphaFoldDB" id="A0A7R7XR89"/>
<dbReference type="KEGG" id="apuu:APUU_50863S"/>
<organism evidence="2 3">
    <name type="scientific">Aspergillus puulaauensis</name>
    <dbReference type="NCBI Taxonomy" id="1220207"/>
    <lineage>
        <taxon>Eukaryota</taxon>
        <taxon>Fungi</taxon>
        <taxon>Dikarya</taxon>
        <taxon>Ascomycota</taxon>
        <taxon>Pezizomycotina</taxon>
        <taxon>Eurotiomycetes</taxon>
        <taxon>Eurotiomycetidae</taxon>
        <taxon>Eurotiales</taxon>
        <taxon>Aspergillaceae</taxon>
        <taxon>Aspergillus</taxon>
    </lineage>
</organism>
<reference evidence="2" key="1">
    <citation type="submission" date="2021-01" db="EMBL/GenBank/DDBJ databases">
        <authorList>
            <consortium name="Aspergillus puulaauensis MK2 genome sequencing consortium"/>
            <person name="Kazuki M."/>
            <person name="Futagami T."/>
        </authorList>
    </citation>
    <scope>NUCLEOTIDE SEQUENCE</scope>
    <source>
        <strain evidence="2">MK2</strain>
    </source>
</reference>
<dbReference type="RefSeq" id="XP_041558345.1">
    <property type="nucleotide sequence ID" value="XM_041705905.1"/>
</dbReference>
<feature type="compositionally biased region" description="Polar residues" evidence="1">
    <location>
        <begin position="39"/>
        <end position="56"/>
    </location>
</feature>
<feature type="region of interest" description="Disordered" evidence="1">
    <location>
        <begin position="39"/>
        <end position="59"/>
    </location>
</feature>
<accession>A0A7R7XR89</accession>
<evidence type="ECO:0000313" key="3">
    <source>
        <dbReference type="Proteomes" id="UP000654913"/>
    </source>
</evidence>
<dbReference type="Proteomes" id="UP000654913">
    <property type="component" value="Chromosome 5"/>
</dbReference>
<sequence length="102" mass="11095">MIPPPYTSPPSQQQPSLVFPLFFTSICTEYTATLLQNQTNMAPKSKSSSRPHSTCISRAPSPATVSLAVSSALPISDPEPSDRKVYIPICFCLISFAVMIFN</sequence>
<dbReference type="OrthoDB" id="4503253at2759"/>
<gene>
    <name evidence="2" type="ORF">APUU_50863S</name>
</gene>
<name>A0A7R7XR89_9EURO</name>
<dbReference type="GeneID" id="64976157"/>
<evidence type="ECO:0000313" key="2">
    <source>
        <dbReference type="EMBL" id="BCS26151.1"/>
    </source>
</evidence>
<evidence type="ECO:0000256" key="1">
    <source>
        <dbReference type="SAM" id="MobiDB-lite"/>
    </source>
</evidence>
<reference evidence="2" key="2">
    <citation type="submission" date="2021-02" db="EMBL/GenBank/DDBJ databases">
        <title>Aspergillus puulaauensis MK2 genome sequence.</title>
        <authorList>
            <person name="Futagami T."/>
            <person name="Mori K."/>
            <person name="Kadooka C."/>
            <person name="Tanaka T."/>
        </authorList>
    </citation>
    <scope>NUCLEOTIDE SEQUENCE</scope>
    <source>
        <strain evidence="2">MK2</strain>
    </source>
</reference>
<protein>
    <submittedName>
        <fullName evidence="2">Uncharacterized protein</fullName>
    </submittedName>
</protein>
<dbReference type="EMBL" id="AP024447">
    <property type="protein sequence ID" value="BCS26151.1"/>
    <property type="molecule type" value="Genomic_DNA"/>
</dbReference>